<keyword evidence="7 16" id="KW-0663">Pyridoxal phosphate</keyword>
<keyword evidence="8" id="KW-0746">Sphingolipid metabolism</keyword>
<proteinExistence type="inferred from homology"/>
<dbReference type="GO" id="GO:0019752">
    <property type="term" value="P:carboxylic acid metabolic process"/>
    <property type="evidence" value="ECO:0007669"/>
    <property type="project" value="InterPro"/>
</dbReference>
<accession>A0A0D2DBQ7</accession>
<keyword evidence="5" id="KW-0812">Transmembrane</keyword>
<gene>
    <name evidence="17" type="ORF">PV06_08480</name>
</gene>
<keyword evidence="18" id="KW-1185">Reference proteome</keyword>
<dbReference type="OrthoDB" id="10254570at2759"/>
<evidence type="ECO:0000256" key="6">
    <source>
        <dbReference type="ARBA" id="ARBA00022824"/>
    </source>
</evidence>
<evidence type="ECO:0000256" key="3">
    <source>
        <dbReference type="ARBA" id="ARBA00004760"/>
    </source>
</evidence>
<dbReference type="GO" id="GO:0030170">
    <property type="term" value="F:pyridoxal phosphate binding"/>
    <property type="evidence" value="ECO:0007669"/>
    <property type="project" value="InterPro"/>
</dbReference>
<evidence type="ECO:0000256" key="1">
    <source>
        <dbReference type="ARBA" id="ARBA00001933"/>
    </source>
</evidence>
<name>A0A0D2DBQ7_9EURO</name>
<comment type="pathway">
    <text evidence="4">Sphingolipid metabolism.</text>
</comment>
<keyword evidence="10" id="KW-0443">Lipid metabolism</keyword>
<evidence type="ECO:0000256" key="7">
    <source>
        <dbReference type="ARBA" id="ARBA00022898"/>
    </source>
</evidence>
<dbReference type="Pfam" id="PF00282">
    <property type="entry name" value="Pyridoxal_deC"/>
    <property type="match status" value="1"/>
</dbReference>
<evidence type="ECO:0000313" key="18">
    <source>
        <dbReference type="Proteomes" id="UP000053342"/>
    </source>
</evidence>
<dbReference type="InterPro" id="IPR015421">
    <property type="entry name" value="PyrdxlP-dep_Trfase_major"/>
</dbReference>
<comment type="similarity">
    <text evidence="13">Belongs to the group II decarboxylase family. Sphingosine-1-phosphate lyase subfamily.</text>
</comment>
<keyword evidence="9" id="KW-1133">Transmembrane helix</keyword>
<dbReference type="AlphaFoldDB" id="A0A0D2DBQ7"/>
<dbReference type="PANTHER" id="PTHR42735:SF6">
    <property type="entry name" value="SPHINGOSINE-1-PHOSPHATE LYASE 1"/>
    <property type="match status" value="1"/>
</dbReference>
<dbReference type="EMBL" id="KN847339">
    <property type="protein sequence ID" value="KIW39910.1"/>
    <property type="molecule type" value="Genomic_DNA"/>
</dbReference>
<evidence type="ECO:0000256" key="12">
    <source>
        <dbReference type="ARBA" id="ARBA00023239"/>
    </source>
</evidence>
<dbReference type="FunFam" id="3.40.640.10:FF:000020">
    <property type="entry name" value="sphingosine-1-phosphate lyase 1"/>
    <property type="match status" value="1"/>
</dbReference>
<dbReference type="InterPro" id="IPR015424">
    <property type="entry name" value="PyrdxlP-dep_Trfase"/>
</dbReference>
<evidence type="ECO:0000256" key="5">
    <source>
        <dbReference type="ARBA" id="ARBA00022692"/>
    </source>
</evidence>
<reference evidence="17 18" key="1">
    <citation type="submission" date="2015-01" db="EMBL/GenBank/DDBJ databases">
        <title>The Genome Sequence of Exophiala oligosperma CBS72588.</title>
        <authorList>
            <consortium name="The Broad Institute Genomics Platform"/>
            <person name="Cuomo C."/>
            <person name="de Hoog S."/>
            <person name="Gorbushina A."/>
            <person name="Stielow B."/>
            <person name="Teixiera M."/>
            <person name="Abouelleil A."/>
            <person name="Chapman S.B."/>
            <person name="Priest M."/>
            <person name="Young S.K."/>
            <person name="Wortman J."/>
            <person name="Nusbaum C."/>
            <person name="Birren B."/>
        </authorList>
    </citation>
    <scope>NUCLEOTIDE SEQUENCE [LARGE SCALE GENOMIC DNA]</scope>
    <source>
        <strain evidence="17 18">CBS 72588</strain>
    </source>
</reference>
<evidence type="ECO:0000256" key="11">
    <source>
        <dbReference type="ARBA" id="ARBA00023136"/>
    </source>
</evidence>
<evidence type="ECO:0000256" key="10">
    <source>
        <dbReference type="ARBA" id="ARBA00023098"/>
    </source>
</evidence>
<dbReference type="VEuPathDB" id="FungiDB:PV06_08480"/>
<dbReference type="InterPro" id="IPR015422">
    <property type="entry name" value="PyrdxlP-dep_Trfase_small"/>
</dbReference>
<comment type="pathway">
    <text evidence="3">Lipid metabolism; sphingolipid metabolism.</text>
</comment>
<dbReference type="GO" id="GO:0030149">
    <property type="term" value="P:sphingolipid catabolic process"/>
    <property type="evidence" value="ECO:0007669"/>
    <property type="project" value="TreeGrafter"/>
</dbReference>
<evidence type="ECO:0000256" key="9">
    <source>
        <dbReference type="ARBA" id="ARBA00022989"/>
    </source>
</evidence>
<dbReference type="Gene3D" id="3.40.640.10">
    <property type="entry name" value="Type I PLP-dependent aspartate aminotransferase-like (Major domain)"/>
    <property type="match status" value="1"/>
</dbReference>
<dbReference type="GeneID" id="27360554"/>
<comment type="cofactor">
    <cofactor evidence="1 16">
        <name>pyridoxal 5'-phosphate</name>
        <dbReference type="ChEBI" id="CHEBI:597326"/>
    </cofactor>
</comment>
<feature type="modified residue" description="N6-(pyridoxal phosphate)lysine" evidence="16">
    <location>
        <position position="405"/>
    </location>
</feature>
<dbReference type="HOGENOM" id="CLU_028929_1_0_1"/>
<dbReference type="InterPro" id="IPR050477">
    <property type="entry name" value="GrpII_AminoAcid_Decarb"/>
</dbReference>
<keyword evidence="12" id="KW-0456">Lyase</keyword>
<dbReference type="Gene3D" id="3.90.1150.10">
    <property type="entry name" value="Aspartate Aminotransferase, domain 1"/>
    <property type="match status" value="1"/>
</dbReference>
<evidence type="ECO:0000256" key="15">
    <source>
        <dbReference type="ARBA" id="ARBA00042568"/>
    </source>
</evidence>
<evidence type="ECO:0000256" key="4">
    <source>
        <dbReference type="ARBA" id="ARBA00004991"/>
    </source>
</evidence>
<dbReference type="PANTHER" id="PTHR42735">
    <property type="match status" value="1"/>
</dbReference>
<dbReference type="GO" id="GO:0008117">
    <property type="term" value="F:sphinganine-1-phosphate aldolase activity"/>
    <property type="evidence" value="ECO:0007669"/>
    <property type="project" value="UniProtKB-EC"/>
</dbReference>
<evidence type="ECO:0000313" key="17">
    <source>
        <dbReference type="EMBL" id="KIW39910.1"/>
    </source>
</evidence>
<evidence type="ECO:0000256" key="14">
    <source>
        <dbReference type="ARBA" id="ARBA00038965"/>
    </source>
</evidence>
<evidence type="ECO:0000256" key="13">
    <source>
        <dbReference type="ARBA" id="ARBA00038302"/>
    </source>
</evidence>
<dbReference type="STRING" id="215243.A0A0D2DBQ7"/>
<dbReference type="RefSeq" id="XP_016260126.1">
    <property type="nucleotide sequence ID" value="XM_016409818.1"/>
</dbReference>
<dbReference type="SUPFAM" id="SSF53383">
    <property type="entry name" value="PLP-dependent transferases"/>
    <property type="match status" value="1"/>
</dbReference>
<dbReference type="GO" id="GO:0005789">
    <property type="term" value="C:endoplasmic reticulum membrane"/>
    <property type="evidence" value="ECO:0007669"/>
    <property type="project" value="UniProtKB-SubCell"/>
</dbReference>
<organism evidence="17 18">
    <name type="scientific">Exophiala oligosperma</name>
    <dbReference type="NCBI Taxonomy" id="215243"/>
    <lineage>
        <taxon>Eukaryota</taxon>
        <taxon>Fungi</taxon>
        <taxon>Dikarya</taxon>
        <taxon>Ascomycota</taxon>
        <taxon>Pezizomycotina</taxon>
        <taxon>Eurotiomycetes</taxon>
        <taxon>Chaetothyriomycetidae</taxon>
        <taxon>Chaetothyriales</taxon>
        <taxon>Herpotrichiellaceae</taxon>
        <taxon>Exophiala</taxon>
    </lineage>
</organism>
<dbReference type="InterPro" id="IPR002129">
    <property type="entry name" value="PyrdxlP-dep_de-COase"/>
</dbReference>
<sequence length="620" mass="67896">MFVHLLSPLSCYFERNHLPCDVFSIVSTPPSSLALLHPAAAMGSSPLPVSLQSKFQRRRPQAAAAMSRLRDHQGNFNILRNVIFVLFLLRILRKSFYFLRGHGLIGSVLVLYRYLHKNAYKFFLSLPGVRSQVAKQLVAARKDMEDKLVPSGPGTNHYLHLPKEPWTKEQLHTELESLVAMKRTRWEEGKVSGAVYHGEDFLLDIQSEAMRLFSVANPIHADVFPAVRKMEAEVVAMVLALFNAPESGAGATTSGGTESILMACLSARQKGYTERGITEPEMIIPSTAHAAFHKAASYFKIKLHQVACPAPEYMVDVARVRRLINPNTILLVGSAPNYPHGIVDNIPALSKLAVSYKIPLHVDCCLGSFIMPCLAKAGFPSPWADEGGFDFRQPGVTSISVDTHKYGFAPKGNSCVLYRNRELREYQYFICPEWAGGVYGSPSIAGSRPGALIAGCWASMMAIGEKGYVDAAHKIVSTKLTIENAVKEHPVLKETLRILGRPMVSVVAFESIDPAVSIYDVSDAMSHRGWHLNSLQDPPGVHVAVTLPMTRPGAVDGLIDDLVATIKEEKEKAVERLKAGGPIEKGKGSSAQLYGVAGSIPDKSIVEKIVVAYLDTLYKA</sequence>
<evidence type="ECO:0000256" key="16">
    <source>
        <dbReference type="PIRSR" id="PIRSR602129-50"/>
    </source>
</evidence>
<protein>
    <recommendedName>
        <fullName evidence="14">sphinganine-1-phosphate aldolase</fullName>
        <ecNumber evidence="14">4.1.2.27</ecNumber>
    </recommendedName>
    <alternativeName>
        <fullName evidence="15">Sphingosine-1-phosphate aldolase</fullName>
    </alternativeName>
</protein>
<evidence type="ECO:0000256" key="8">
    <source>
        <dbReference type="ARBA" id="ARBA00022919"/>
    </source>
</evidence>
<comment type="subcellular location">
    <subcellularLocation>
        <location evidence="2">Endoplasmic reticulum membrane</location>
        <topology evidence="2">Single-pass membrane protein</topology>
    </subcellularLocation>
</comment>
<keyword evidence="11" id="KW-0472">Membrane</keyword>
<evidence type="ECO:0000256" key="2">
    <source>
        <dbReference type="ARBA" id="ARBA00004389"/>
    </source>
</evidence>
<dbReference type="Proteomes" id="UP000053342">
    <property type="component" value="Unassembled WGS sequence"/>
</dbReference>
<dbReference type="EC" id="4.1.2.27" evidence="14"/>
<keyword evidence="6" id="KW-0256">Endoplasmic reticulum</keyword>
<dbReference type="Gene3D" id="6.10.140.2150">
    <property type="match status" value="1"/>
</dbReference>